<keyword evidence="1" id="KW-0346">Stress response</keyword>
<protein>
    <recommendedName>
        <fullName evidence="5">SHSP domain-containing protein</fullName>
    </recommendedName>
</protein>
<dbReference type="Gene3D" id="2.60.40.790">
    <property type="match status" value="1"/>
</dbReference>
<dbReference type="CDD" id="cd06464">
    <property type="entry name" value="ACD_sHsps-like"/>
    <property type="match status" value="1"/>
</dbReference>
<evidence type="ECO:0000256" key="1">
    <source>
        <dbReference type="ARBA" id="ARBA00023016"/>
    </source>
</evidence>
<dbReference type="PROSITE" id="PS01031">
    <property type="entry name" value="SHSP"/>
    <property type="match status" value="1"/>
</dbReference>
<proteinExistence type="inferred from homology"/>
<dbReference type="PANTHER" id="PTHR46733">
    <property type="entry name" value="26.5 KDA HEAT SHOCK PROTEIN, MITOCHONDRIAL"/>
    <property type="match status" value="1"/>
</dbReference>
<evidence type="ECO:0000256" key="2">
    <source>
        <dbReference type="PROSITE-ProRule" id="PRU00285"/>
    </source>
</evidence>
<dbReference type="InterPro" id="IPR008978">
    <property type="entry name" value="HSP20-like_chaperone"/>
</dbReference>
<dbReference type="SUPFAM" id="SSF49764">
    <property type="entry name" value="HSP20-like chaperones"/>
    <property type="match status" value="1"/>
</dbReference>
<sequence length="152" mass="17441">MCSSSPLAYINSRRATAPSCSVFLPSSTRNVNRPSKPSTLRAQANGHHRDSSLEAQHTPGEVCAPWDIHEDECEIKMRFDMLGLSKEDIKVYVEHDDILVIRGESNKEDGKDDNWSRRNYSSYANRLQLPQNCEMEFPKKEVERKVMDIEIK</sequence>
<comment type="caution">
    <text evidence="6">The sequence shown here is derived from an EMBL/GenBank/DDBJ whole genome shotgun (WGS) entry which is preliminary data.</text>
</comment>
<gene>
    <name evidence="6" type="ORF">ACH5RR_019855</name>
</gene>
<evidence type="ECO:0000256" key="4">
    <source>
        <dbReference type="SAM" id="MobiDB-lite"/>
    </source>
</evidence>
<dbReference type="Pfam" id="PF00011">
    <property type="entry name" value="HSP20"/>
    <property type="match status" value="1"/>
</dbReference>
<dbReference type="PANTHER" id="PTHR46733:SF4">
    <property type="entry name" value="HEAT SHOCK PROTEIN 21, CHLOROPLASTIC"/>
    <property type="match status" value="1"/>
</dbReference>
<evidence type="ECO:0000313" key="6">
    <source>
        <dbReference type="EMBL" id="KAL3521706.1"/>
    </source>
</evidence>
<evidence type="ECO:0000256" key="3">
    <source>
        <dbReference type="RuleBase" id="RU003616"/>
    </source>
</evidence>
<dbReference type="InterPro" id="IPR002068">
    <property type="entry name" value="A-crystallin/Hsp20_dom"/>
</dbReference>
<reference evidence="6 7" key="1">
    <citation type="submission" date="2024-11" db="EMBL/GenBank/DDBJ databases">
        <title>A near-complete genome assembly of Cinchona calisaya.</title>
        <authorList>
            <person name="Lian D.C."/>
            <person name="Zhao X.W."/>
            <person name="Wei L."/>
        </authorList>
    </citation>
    <scope>NUCLEOTIDE SEQUENCE [LARGE SCALE GENOMIC DNA]</scope>
    <source>
        <tissue evidence="6">Nenye</tissue>
    </source>
</reference>
<dbReference type="Proteomes" id="UP001630127">
    <property type="component" value="Unassembled WGS sequence"/>
</dbReference>
<comment type="similarity">
    <text evidence="2 3">Belongs to the small heat shock protein (HSP20) family.</text>
</comment>
<dbReference type="InterPro" id="IPR044587">
    <property type="entry name" value="HSP21-like"/>
</dbReference>
<accession>A0ABD2ZQJ7</accession>
<feature type="compositionally biased region" description="Polar residues" evidence="4">
    <location>
        <begin position="26"/>
        <end position="42"/>
    </location>
</feature>
<dbReference type="AlphaFoldDB" id="A0ABD2ZQJ7"/>
<organism evidence="6 7">
    <name type="scientific">Cinchona calisaya</name>
    <dbReference type="NCBI Taxonomy" id="153742"/>
    <lineage>
        <taxon>Eukaryota</taxon>
        <taxon>Viridiplantae</taxon>
        <taxon>Streptophyta</taxon>
        <taxon>Embryophyta</taxon>
        <taxon>Tracheophyta</taxon>
        <taxon>Spermatophyta</taxon>
        <taxon>Magnoliopsida</taxon>
        <taxon>eudicotyledons</taxon>
        <taxon>Gunneridae</taxon>
        <taxon>Pentapetalae</taxon>
        <taxon>asterids</taxon>
        <taxon>lamiids</taxon>
        <taxon>Gentianales</taxon>
        <taxon>Rubiaceae</taxon>
        <taxon>Cinchonoideae</taxon>
        <taxon>Cinchoneae</taxon>
        <taxon>Cinchona</taxon>
    </lineage>
</organism>
<dbReference type="EMBL" id="JBJUIK010000008">
    <property type="protein sequence ID" value="KAL3521706.1"/>
    <property type="molecule type" value="Genomic_DNA"/>
</dbReference>
<evidence type="ECO:0000259" key="5">
    <source>
        <dbReference type="PROSITE" id="PS01031"/>
    </source>
</evidence>
<feature type="region of interest" description="Disordered" evidence="4">
    <location>
        <begin position="26"/>
        <end position="58"/>
    </location>
</feature>
<feature type="domain" description="SHSP" evidence="5">
    <location>
        <begin position="57"/>
        <end position="152"/>
    </location>
</feature>
<name>A0ABD2ZQJ7_9GENT</name>
<keyword evidence="7" id="KW-1185">Reference proteome</keyword>
<evidence type="ECO:0000313" key="7">
    <source>
        <dbReference type="Proteomes" id="UP001630127"/>
    </source>
</evidence>